<dbReference type="Pfam" id="PF12697">
    <property type="entry name" value="Abhydrolase_6"/>
    <property type="match status" value="1"/>
</dbReference>
<dbReference type="AlphaFoldDB" id="A0A848KZM9"/>
<dbReference type="GO" id="GO:0016787">
    <property type="term" value="F:hydrolase activity"/>
    <property type="evidence" value="ECO:0007669"/>
    <property type="project" value="UniProtKB-KW"/>
</dbReference>
<dbReference type="PANTHER" id="PTHR43194:SF5">
    <property type="entry name" value="PIMELOYL-[ACYL-CARRIER PROTEIN] METHYL ESTER ESTERASE"/>
    <property type="match status" value="1"/>
</dbReference>
<keyword evidence="2" id="KW-0378">Hydrolase</keyword>
<dbReference type="RefSeq" id="WP_170196171.1">
    <property type="nucleotide sequence ID" value="NZ_JABBNB010000025.1"/>
</dbReference>
<evidence type="ECO:0000313" key="3">
    <source>
        <dbReference type="Proteomes" id="UP000550729"/>
    </source>
</evidence>
<dbReference type="SUPFAM" id="SSF53474">
    <property type="entry name" value="alpha/beta-Hydrolases"/>
    <property type="match status" value="1"/>
</dbReference>
<feature type="domain" description="AB hydrolase-1" evidence="1">
    <location>
        <begin position="30"/>
        <end position="267"/>
    </location>
</feature>
<dbReference type="InterPro" id="IPR029058">
    <property type="entry name" value="AB_hydrolase_fold"/>
</dbReference>
<dbReference type="EMBL" id="JABBNB010000025">
    <property type="protein sequence ID" value="NMO03672.1"/>
    <property type="molecule type" value="Genomic_DNA"/>
</dbReference>
<accession>A0A848KZM9</accession>
<name>A0A848KZM9_9ACTN</name>
<comment type="caution">
    <text evidence="2">The sequence shown here is derived from an EMBL/GenBank/DDBJ whole genome shotgun (WGS) entry which is preliminary data.</text>
</comment>
<reference evidence="2 3" key="1">
    <citation type="submission" date="2020-04" db="EMBL/GenBank/DDBJ databases">
        <title>Gordonia sp. nov. TBRC 11910.</title>
        <authorList>
            <person name="Suriyachadkun C."/>
        </authorList>
    </citation>
    <scope>NUCLEOTIDE SEQUENCE [LARGE SCALE GENOMIC DNA]</scope>
    <source>
        <strain evidence="2 3">TBRC 11910</strain>
    </source>
</reference>
<dbReference type="PANTHER" id="PTHR43194">
    <property type="entry name" value="HYDROLASE ALPHA/BETA FOLD FAMILY"/>
    <property type="match status" value="1"/>
</dbReference>
<keyword evidence="3" id="KW-1185">Reference proteome</keyword>
<organism evidence="2 3">
    <name type="scientific">Gordonia asplenii</name>
    <dbReference type="NCBI Taxonomy" id="2725283"/>
    <lineage>
        <taxon>Bacteria</taxon>
        <taxon>Bacillati</taxon>
        <taxon>Actinomycetota</taxon>
        <taxon>Actinomycetes</taxon>
        <taxon>Mycobacteriales</taxon>
        <taxon>Gordoniaceae</taxon>
        <taxon>Gordonia</taxon>
    </lineage>
</organism>
<evidence type="ECO:0000313" key="2">
    <source>
        <dbReference type="EMBL" id="NMO03672.1"/>
    </source>
</evidence>
<sequence length="290" mass="29919">MNHQVIDADGVAIATTLLRPAAADSRSPLLVTLHGGTYTSGYYDVAGSPAGSFNEVATRNGFAVLAVDRPGYGGSSVLPEQTNTFARQAEILDVAIGKALADHGPGDVVLVAHSIGGMIALEIAARRPAWRLVGVSATGMGARIPAGGASEQLGGLGLSGIVELPAEQREAIMFGPPGTYSPEALIAARNSYAPTPFIELTEAPRWARERLAAVAAQVAVPVHNALAEHDALWDTTPEALAAFADAFAGRATVELVPGVGHSIDHHLRSTETHLRQLAFALSCSARAAAA</sequence>
<gene>
    <name evidence="2" type="ORF">HH308_20870</name>
</gene>
<dbReference type="InterPro" id="IPR050228">
    <property type="entry name" value="Carboxylesterase_BioH"/>
</dbReference>
<proteinExistence type="predicted"/>
<evidence type="ECO:0000259" key="1">
    <source>
        <dbReference type="Pfam" id="PF12697"/>
    </source>
</evidence>
<dbReference type="InterPro" id="IPR000073">
    <property type="entry name" value="AB_hydrolase_1"/>
</dbReference>
<protein>
    <submittedName>
        <fullName evidence="2">Alpha/beta hydrolase</fullName>
    </submittedName>
</protein>
<dbReference type="Proteomes" id="UP000550729">
    <property type="component" value="Unassembled WGS sequence"/>
</dbReference>
<dbReference type="Gene3D" id="3.40.50.1820">
    <property type="entry name" value="alpha/beta hydrolase"/>
    <property type="match status" value="1"/>
</dbReference>